<organism evidence="1">
    <name type="scientific">Tanacetum cinerariifolium</name>
    <name type="common">Dalmatian daisy</name>
    <name type="synonym">Chrysanthemum cinerariifolium</name>
    <dbReference type="NCBI Taxonomy" id="118510"/>
    <lineage>
        <taxon>Eukaryota</taxon>
        <taxon>Viridiplantae</taxon>
        <taxon>Streptophyta</taxon>
        <taxon>Embryophyta</taxon>
        <taxon>Tracheophyta</taxon>
        <taxon>Spermatophyta</taxon>
        <taxon>Magnoliopsida</taxon>
        <taxon>eudicotyledons</taxon>
        <taxon>Gunneridae</taxon>
        <taxon>Pentapetalae</taxon>
        <taxon>asterids</taxon>
        <taxon>campanulids</taxon>
        <taxon>Asterales</taxon>
        <taxon>Asteraceae</taxon>
        <taxon>Asteroideae</taxon>
        <taxon>Anthemideae</taxon>
        <taxon>Anthemidinae</taxon>
        <taxon>Tanacetum</taxon>
    </lineage>
</organism>
<reference evidence="1" key="1">
    <citation type="journal article" date="2019" name="Sci. Rep.">
        <title>Draft genome of Tanacetum cinerariifolium, the natural source of mosquito coil.</title>
        <authorList>
            <person name="Yamashiro T."/>
            <person name="Shiraishi A."/>
            <person name="Satake H."/>
            <person name="Nakayama K."/>
        </authorList>
    </citation>
    <scope>NUCLEOTIDE SEQUENCE</scope>
</reference>
<sequence length="66" mass="7981">MFKNYLGNVREELKEEMKIELKEEMCKELKEGMRVELKEEMRAKIQDMPVEYGIKSRVTRQTKLSK</sequence>
<comment type="caution">
    <text evidence="1">The sequence shown here is derived from an EMBL/GenBank/DDBJ whole genome shotgun (WGS) entry which is preliminary data.</text>
</comment>
<name>A0A699JFY8_TANCI</name>
<proteinExistence type="predicted"/>
<dbReference type="EMBL" id="BKCJ010408799">
    <property type="protein sequence ID" value="GFA34890.1"/>
    <property type="molecule type" value="Genomic_DNA"/>
</dbReference>
<feature type="non-terminal residue" evidence="1">
    <location>
        <position position="66"/>
    </location>
</feature>
<gene>
    <name evidence="1" type="ORF">Tci_606862</name>
</gene>
<evidence type="ECO:0000313" key="1">
    <source>
        <dbReference type="EMBL" id="GFA34890.1"/>
    </source>
</evidence>
<protein>
    <submittedName>
        <fullName evidence="1">Uncharacterized protein</fullName>
    </submittedName>
</protein>
<dbReference type="AlphaFoldDB" id="A0A699JFY8"/>
<accession>A0A699JFY8</accession>